<dbReference type="PANTHER" id="PTHR23236">
    <property type="entry name" value="EUKARYOTIC TRANSLATION INITIATION FACTOR 4B/4H"/>
    <property type="match status" value="1"/>
</dbReference>
<dbReference type="PROSITE" id="PS50102">
    <property type="entry name" value="RRM"/>
    <property type="match status" value="1"/>
</dbReference>
<evidence type="ECO:0000313" key="10">
    <source>
        <dbReference type="WBParaSite" id="BTMF_0000369101-mRNA-1"/>
    </source>
</evidence>
<evidence type="ECO:0000256" key="4">
    <source>
        <dbReference type="ARBA" id="ARBA00023242"/>
    </source>
</evidence>
<name>A0A0R3QBG6_9BILA</name>
<dbReference type="InterPro" id="IPR035979">
    <property type="entry name" value="RBD_domain_sf"/>
</dbReference>
<evidence type="ECO:0000256" key="5">
    <source>
        <dbReference type="PROSITE-ProRule" id="PRU00176"/>
    </source>
</evidence>
<dbReference type="InterPro" id="IPR012677">
    <property type="entry name" value="Nucleotide-bd_a/b_plait_sf"/>
</dbReference>
<keyword evidence="4" id="KW-0539">Nucleus</keyword>
<dbReference type="AlphaFoldDB" id="A0A0R3QBG6"/>
<proteinExistence type="inferred from homology"/>
<dbReference type="GO" id="GO:0003723">
    <property type="term" value="F:RNA binding"/>
    <property type="evidence" value="ECO:0007669"/>
    <property type="project" value="UniProtKB-UniRule"/>
</dbReference>
<dbReference type="SUPFAM" id="SSF54928">
    <property type="entry name" value="RNA-binding domain, RBD"/>
    <property type="match status" value="1"/>
</dbReference>
<dbReference type="GO" id="GO:0005730">
    <property type="term" value="C:nucleolus"/>
    <property type="evidence" value="ECO:0007669"/>
    <property type="project" value="UniProtKB-SubCell"/>
</dbReference>
<keyword evidence="9" id="KW-1185">Reference proteome</keyword>
<comment type="similarity">
    <text evidence="2">Belongs to the RRM RBM34 family.</text>
</comment>
<dbReference type="EMBL" id="UZAG01002616">
    <property type="protein sequence ID" value="VDO13808.1"/>
    <property type="molecule type" value="Genomic_DNA"/>
</dbReference>
<organism evidence="10">
    <name type="scientific">Brugia timori</name>
    <dbReference type="NCBI Taxonomy" id="42155"/>
    <lineage>
        <taxon>Eukaryota</taxon>
        <taxon>Metazoa</taxon>
        <taxon>Ecdysozoa</taxon>
        <taxon>Nematoda</taxon>
        <taxon>Chromadorea</taxon>
        <taxon>Rhabditida</taxon>
        <taxon>Spirurina</taxon>
        <taxon>Spiruromorpha</taxon>
        <taxon>Filarioidea</taxon>
        <taxon>Onchocercidae</taxon>
        <taxon>Brugia</taxon>
    </lineage>
</organism>
<sequence>MKGFQSKNVSFVRIVRDPKTDNSKGFAFVAFKENAAIPLALQLDGSIFKSRPLRVKRVQSKTRSHQHSLRNIAKQRTDHMLRT</sequence>
<dbReference type="WBParaSite" id="BTMF_0000369101-mRNA-1">
    <property type="protein sequence ID" value="BTMF_0000369101-mRNA-1"/>
    <property type="gene ID" value="BTMF_0000369101"/>
</dbReference>
<dbReference type="STRING" id="42155.A0A0R3QBG6"/>
<evidence type="ECO:0000256" key="1">
    <source>
        <dbReference type="ARBA" id="ARBA00004604"/>
    </source>
</evidence>
<reference evidence="10" key="1">
    <citation type="submission" date="2017-02" db="UniProtKB">
        <authorList>
            <consortium name="WormBaseParasite"/>
        </authorList>
    </citation>
    <scope>IDENTIFICATION</scope>
</reference>
<evidence type="ECO:0000313" key="8">
    <source>
        <dbReference type="EMBL" id="VDO13808.1"/>
    </source>
</evidence>
<gene>
    <name evidence="8" type="ORF">BTMF_LOCUS2998</name>
</gene>
<dbReference type="InterPro" id="IPR000504">
    <property type="entry name" value="RRM_dom"/>
</dbReference>
<keyword evidence="3 5" id="KW-0694">RNA-binding</keyword>
<accession>A0A0R3QBG6</accession>
<feature type="region of interest" description="Disordered" evidence="6">
    <location>
        <begin position="57"/>
        <end position="83"/>
    </location>
</feature>
<evidence type="ECO:0000256" key="6">
    <source>
        <dbReference type="SAM" id="MobiDB-lite"/>
    </source>
</evidence>
<comment type="subcellular location">
    <subcellularLocation>
        <location evidence="1">Nucleus</location>
        <location evidence="1">Nucleolus</location>
    </subcellularLocation>
</comment>
<dbReference type="PANTHER" id="PTHR23236:SF25">
    <property type="entry name" value="RNA-BINDING PROTEIN 34"/>
    <property type="match status" value="1"/>
</dbReference>
<dbReference type="Gene3D" id="3.30.70.330">
    <property type="match status" value="1"/>
</dbReference>
<reference evidence="8 9" key="2">
    <citation type="submission" date="2018-11" db="EMBL/GenBank/DDBJ databases">
        <authorList>
            <consortium name="Pathogen Informatics"/>
        </authorList>
    </citation>
    <scope>NUCLEOTIDE SEQUENCE [LARGE SCALE GENOMIC DNA]</scope>
</reference>
<dbReference type="Pfam" id="PF00076">
    <property type="entry name" value="RRM_1"/>
    <property type="match status" value="1"/>
</dbReference>
<feature type="compositionally biased region" description="Basic residues" evidence="6">
    <location>
        <begin position="57"/>
        <end position="68"/>
    </location>
</feature>
<evidence type="ECO:0000256" key="2">
    <source>
        <dbReference type="ARBA" id="ARBA00007077"/>
    </source>
</evidence>
<evidence type="ECO:0000313" key="9">
    <source>
        <dbReference type="Proteomes" id="UP000280834"/>
    </source>
</evidence>
<dbReference type="Proteomes" id="UP000280834">
    <property type="component" value="Unassembled WGS sequence"/>
</dbReference>
<feature type="domain" description="RRM" evidence="7">
    <location>
        <begin position="1"/>
        <end position="60"/>
    </location>
</feature>
<evidence type="ECO:0000259" key="7">
    <source>
        <dbReference type="PROSITE" id="PS50102"/>
    </source>
</evidence>
<protein>
    <submittedName>
        <fullName evidence="10">RRM domain-containing protein</fullName>
    </submittedName>
</protein>
<evidence type="ECO:0000256" key="3">
    <source>
        <dbReference type="ARBA" id="ARBA00022884"/>
    </source>
</evidence>